<organism evidence="2 3">
    <name type="scientific">Carex littledalei</name>
    <dbReference type="NCBI Taxonomy" id="544730"/>
    <lineage>
        <taxon>Eukaryota</taxon>
        <taxon>Viridiplantae</taxon>
        <taxon>Streptophyta</taxon>
        <taxon>Embryophyta</taxon>
        <taxon>Tracheophyta</taxon>
        <taxon>Spermatophyta</taxon>
        <taxon>Magnoliopsida</taxon>
        <taxon>Liliopsida</taxon>
        <taxon>Poales</taxon>
        <taxon>Cyperaceae</taxon>
        <taxon>Cyperoideae</taxon>
        <taxon>Cariceae</taxon>
        <taxon>Carex</taxon>
        <taxon>Carex subgen. Euthyceras</taxon>
    </lineage>
</organism>
<accession>A0A833RC85</accession>
<feature type="compositionally biased region" description="Low complexity" evidence="1">
    <location>
        <begin position="60"/>
        <end position="83"/>
    </location>
</feature>
<reference evidence="2" key="1">
    <citation type="submission" date="2020-01" db="EMBL/GenBank/DDBJ databases">
        <title>Genome sequence of Kobresia littledalei, the first chromosome-level genome in the family Cyperaceae.</title>
        <authorList>
            <person name="Qu G."/>
        </authorList>
    </citation>
    <scope>NUCLEOTIDE SEQUENCE</scope>
    <source>
        <strain evidence="2">C.B.Clarke</strain>
        <tissue evidence="2">Leaf</tissue>
    </source>
</reference>
<evidence type="ECO:0000256" key="1">
    <source>
        <dbReference type="SAM" id="MobiDB-lite"/>
    </source>
</evidence>
<dbReference type="Proteomes" id="UP000623129">
    <property type="component" value="Unassembled WGS sequence"/>
</dbReference>
<name>A0A833RC85_9POAL</name>
<comment type="caution">
    <text evidence="2">The sequence shown here is derived from an EMBL/GenBank/DDBJ whole genome shotgun (WGS) entry which is preliminary data.</text>
</comment>
<evidence type="ECO:0000313" key="2">
    <source>
        <dbReference type="EMBL" id="KAF3335347.1"/>
    </source>
</evidence>
<gene>
    <name evidence="2" type="ORF">FCM35_KLT19854</name>
</gene>
<evidence type="ECO:0000313" key="3">
    <source>
        <dbReference type="Proteomes" id="UP000623129"/>
    </source>
</evidence>
<protein>
    <submittedName>
        <fullName evidence="2">Uncharacterized protein</fullName>
    </submittedName>
</protein>
<proteinExistence type="predicted"/>
<feature type="region of interest" description="Disordered" evidence="1">
    <location>
        <begin position="48"/>
        <end position="94"/>
    </location>
</feature>
<dbReference type="AlphaFoldDB" id="A0A833RC85"/>
<sequence length="94" mass="9664">MRDEKGKVIFSLKISCAVGSLIPLSDSDTPEEASSQDLEVAELGYGGSDLSDYLRDRVDSVSSSPSDSTSASSNPGSPSSDGSYMDGSIGSSAY</sequence>
<keyword evidence="3" id="KW-1185">Reference proteome</keyword>
<dbReference type="EMBL" id="SWLB01000008">
    <property type="protein sequence ID" value="KAF3335347.1"/>
    <property type="molecule type" value="Genomic_DNA"/>
</dbReference>